<dbReference type="Pfam" id="PF17917">
    <property type="entry name" value="RT_RNaseH"/>
    <property type="match status" value="1"/>
</dbReference>
<dbReference type="Proteomes" id="UP001377567">
    <property type="component" value="Unassembled WGS sequence"/>
</dbReference>
<dbReference type="PANTHER" id="PTHR33064">
    <property type="entry name" value="POL PROTEIN"/>
    <property type="match status" value="1"/>
</dbReference>
<dbReference type="PANTHER" id="PTHR33064:SF37">
    <property type="entry name" value="RIBONUCLEASE H"/>
    <property type="match status" value="1"/>
</dbReference>
<dbReference type="CDD" id="cd09274">
    <property type="entry name" value="RNase_HI_RT_Ty3"/>
    <property type="match status" value="1"/>
</dbReference>
<name>A0AAV5RTN3_MAUHU</name>
<dbReference type="InterPro" id="IPR043128">
    <property type="entry name" value="Rev_trsase/Diguanyl_cyclase"/>
</dbReference>
<accession>A0AAV5RTN3</accession>
<evidence type="ECO:0000256" key="7">
    <source>
        <dbReference type="ARBA" id="ARBA00022801"/>
    </source>
</evidence>
<keyword evidence="8" id="KW-0695">RNA-directed DNA polymerase</keyword>
<keyword evidence="1" id="KW-0645">Protease</keyword>
<keyword evidence="11" id="KW-1185">Reference proteome</keyword>
<dbReference type="InterPro" id="IPR043502">
    <property type="entry name" value="DNA/RNA_pol_sf"/>
</dbReference>
<evidence type="ECO:0000256" key="2">
    <source>
        <dbReference type="ARBA" id="ARBA00022679"/>
    </source>
</evidence>
<evidence type="ECO:0000259" key="9">
    <source>
        <dbReference type="PROSITE" id="PS50878"/>
    </source>
</evidence>
<dbReference type="GO" id="GO:0004519">
    <property type="term" value="F:endonuclease activity"/>
    <property type="evidence" value="ECO:0007669"/>
    <property type="project" value="UniProtKB-KW"/>
</dbReference>
<keyword evidence="6" id="KW-0255">Endonuclease</keyword>
<keyword evidence="5" id="KW-0064">Aspartyl protease</keyword>
<evidence type="ECO:0000256" key="6">
    <source>
        <dbReference type="ARBA" id="ARBA00022759"/>
    </source>
</evidence>
<reference evidence="10 11" key="1">
    <citation type="journal article" date="2023" name="Elife">
        <title>Identification of key yeast species and microbe-microbe interactions impacting larval growth of Drosophila in the wild.</title>
        <authorList>
            <person name="Mure A."/>
            <person name="Sugiura Y."/>
            <person name="Maeda R."/>
            <person name="Honda K."/>
            <person name="Sakurai N."/>
            <person name="Takahashi Y."/>
            <person name="Watada M."/>
            <person name="Katoh T."/>
            <person name="Gotoh A."/>
            <person name="Gotoh Y."/>
            <person name="Taniguchi I."/>
            <person name="Nakamura K."/>
            <person name="Hayashi T."/>
            <person name="Katayama T."/>
            <person name="Uemura T."/>
            <person name="Hattori Y."/>
        </authorList>
    </citation>
    <scope>NUCLEOTIDE SEQUENCE [LARGE SCALE GENOMIC DNA]</scope>
    <source>
        <strain evidence="10 11">KH-74</strain>
    </source>
</reference>
<evidence type="ECO:0000256" key="3">
    <source>
        <dbReference type="ARBA" id="ARBA00022695"/>
    </source>
</evidence>
<keyword evidence="7" id="KW-0378">Hydrolase</keyword>
<dbReference type="EMBL" id="BTGD01000003">
    <property type="protein sequence ID" value="GMM54785.1"/>
    <property type="molecule type" value="Genomic_DNA"/>
</dbReference>
<organism evidence="10 11">
    <name type="scientific">Maudiozyma humilis</name>
    <name type="common">Sour dough yeast</name>
    <name type="synonym">Kazachstania humilis</name>
    <dbReference type="NCBI Taxonomy" id="51915"/>
    <lineage>
        <taxon>Eukaryota</taxon>
        <taxon>Fungi</taxon>
        <taxon>Dikarya</taxon>
        <taxon>Ascomycota</taxon>
        <taxon>Saccharomycotina</taxon>
        <taxon>Saccharomycetes</taxon>
        <taxon>Saccharomycetales</taxon>
        <taxon>Saccharomycetaceae</taxon>
        <taxon>Maudiozyma</taxon>
    </lineage>
</organism>
<dbReference type="InterPro" id="IPR041373">
    <property type="entry name" value="RT_RNaseH"/>
</dbReference>
<keyword evidence="2" id="KW-0808">Transferase</keyword>
<proteinExistence type="predicted"/>
<evidence type="ECO:0000256" key="5">
    <source>
        <dbReference type="ARBA" id="ARBA00022750"/>
    </source>
</evidence>
<protein>
    <recommendedName>
        <fullName evidence="9">Reverse transcriptase domain-containing protein</fullName>
    </recommendedName>
</protein>
<evidence type="ECO:0000256" key="1">
    <source>
        <dbReference type="ARBA" id="ARBA00022670"/>
    </source>
</evidence>
<keyword evidence="3" id="KW-0548">Nucleotidyltransferase</keyword>
<feature type="domain" description="Reverse transcriptase" evidence="9">
    <location>
        <begin position="1"/>
        <end position="79"/>
    </location>
</feature>
<keyword evidence="4" id="KW-0540">Nuclease</keyword>
<evidence type="ECO:0000256" key="4">
    <source>
        <dbReference type="ARBA" id="ARBA00022722"/>
    </source>
</evidence>
<dbReference type="Gene3D" id="3.30.70.270">
    <property type="match status" value="2"/>
</dbReference>
<dbReference type="GO" id="GO:0003964">
    <property type="term" value="F:RNA-directed DNA polymerase activity"/>
    <property type="evidence" value="ECO:0007669"/>
    <property type="project" value="UniProtKB-KW"/>
</dbReference>
<evidence type="ECO:0000256" key="8">
    <source>
        <dbReference type="ARBA" id="ARBA00022918"/>
    </source>
</evidence>
<comment type="caution">
    <text evidence="10">The sequence shown here is derived from an EMBL/GenBank/DDBJ whole genome shotgun (WGS) entry which is preliminary data.</text>
</comment>
<dbReference type="GO" id="GO:0004190">
    <property type="term" value="F:aspartic-type endopeptidase activity"/>
    <property type="evidence" value="ECO:0007669"/>
    <property type="project" value="UniProtKB-KW"/>
</dbReference>
<sequence>MGYKNSAQLFAAFIDHITPAHLKDKIVIYVDDLLIMGAEETITELTKEVMIRLGEYGIRFSDQKIQFKREEIEYLGYKITTTGIEPLPRHIEAIRKLPPPQTIKGLRSIIGMANFIRNWIPRVAEVLQHMMGMVKEYGKTKRTGRITMTQEVLDEFQEFKQLLQDLPSIGRFTPGKSILIFTDASKYATGAIVIQLEEDISTSEKLNTALNRIKHQQGGVKGHILGSSSHKLTKTEVNYSVYELELLAIDKVLDQYEYWLLGSPLVIISDHANIQRMQMKMRINQRIARTREFMAQFSPRLCFIEGELNTFADGLSRYPLHLSQNPHKEEVTLFEELKISPTELQITHNEDSEEHRNQALRLYNTSLSNESEGLLMHIPSMQTC</sequence>
<dbReference type="PROSITE" id="PS50878">
    <property type="entry name" value="RT_POL"/>
    <property type="match status" value="1"/>
</dbReference>
<dbReference type="AlphaFoldDB" id="A0AAV5RTN3"/>
<dbReference type="InterPro" id="IPR000477">
    <property type="entry name" value="RT_dom"/>
</dbReference>
<dbReference type="Pfam" id="PF00078">
    <property type="entry name" value="RVT_1"/>
    <property type="match status" value="1"/>
</dbReference>
<gene>
    <name evidence="10" type="ORF">DAKH74_014010</name>
</gene>
<dbReference type="InterPro" id="IPR051320">
    <property type="entry name" value="Viral_Replic_Matur_Polypro"/>
</dbReference>
<evidence type="ECO:0000313" key="10">
    <source>
        <dbReference type="EMBL" id="GMM54785.1"/>
    </source>
</evidence>
<dbReference type="SUPFAM" id="SSF56672">
    <property type="entry name" value="DNA/RNA polymerases"/>
    <property type="match status" value="1"/>
</dbReference>
<evidence type="ECO:0000313" key="11">
    <source>
        <dbReference type="Proteomes" id="UP001377567"/>
    </source>
</evidence>
<dbReference type="GO" id="GO:0006508">
    <property type="term" value="P:proteolysis"/>
    <property type="evidence" value="ECO:0007669"/>
    <property type="project" value="UniProtKB-KW"/>
</dbReference>